<dbReference type="GO" id="GO:0005886">
    <property type="term" value="C:plasma membrane"/>
    <property type="evidence" value="ECO:0007669"/>
    <property type="project" value="UniProtKB-SubCell"/>
</dbReference>
<dbReference type="PROSITE" id="PS00211">
    <property type="entry name" value="ABC_TRANSPORTER_1"/>
    <property type="match status" value="1"/>
</dbReference>
<keyword evidence="9 11" id="KW-1133">Transmembrane helix</keyword>
<keyword evidence="15" id="KW-1185">Reference proteome</keyword>
<dbReference type="Pfam" id="PF00005">
    <property type="entry name" value="ABC_tran"/>
    <property type="match status" value="1"/>
</dbReference>
<keyword evidence="5" id="KW-0762">Sugar transport</keyword>
<dbReference type="SUPFAM" id="SSF90123">
    <property type="entry name" value="ABC transporter transmembrane region"/>
    <property type="match status" value="1"/>
</dbReference>
<protein>
    <submittedName>
        <fullName evidence="14">ABC transporter ATP-binding protein</fullName>
    </submittedName>
</protein>
<feature type="transmembrane region" description="Helical" evidence="11">
    <location>
        <begin position="80"/>
        <end position="107"/>
    </location>
</feature>
<dbReference type="PANTHER" id="PTHR43394:SF1">
    <property type="entry name" value="ATP-BINDING CASSETTE SUB-FAMILY B MEMBER 10, MITOCHONDRIAL"/>
    <property type="match status" value="1"/>
</dbReference>
<evidence type="ECO:0000256" key="7">
    <source>
        <dbReference type="ARBA" id="ARBA00022741"/>
    </source>
</evidence>
<evidence type="ECO:0000313" key="14">
    <source>
        <dbReference type="EMBL" id="TNC08056.1"/>
    </source>
</evidence>
<evidence type="ECO:0000256" key="9">
    <source>
        <dbReference type="ARBA" id="ARBA00022989"/>
    </source>
</evidence>
<evidence type="ECO:0000256" key="1">
    <source>
        <dbReference type="ARBA" id="ARBA00004651"/>
    </source>
</evidence>
<evidence type="ECO:0000259" key="12">
    <source>
        <dbReference type="PROSITE" id="PS50893"/>
    </source>
</evidence>
<evidence type="ECO:0000256" key="3">
    <source>
        <dbReference type="ARBA" id="ARBA00022448"/>
    </source>
</evidence>
<dbReference type="Gene3D" id="1.20.1560.10">
    <property type="entry name" value="ABC transporter type 1, transmembrane domain"/>
    <property type="match status" value="1"/>
</dbReference>
<evidence type="ECO:0000256" key="5">
    <source>
        <dbReference type="ARBA" id="ARBA00022597"/>
    </source>
</evidence>
<keyword evidence="10 11" id="KW-0472">Membrane</keyword>
<comment type="similarity">
    <text evidence="2">Belongs to the ABC transporter superfamily.</text>
</comment>
<dbReference type="PROSITE" id="PS50893">
    <property type="entry name" value="ABC_TRANSPORTER_2"/>
    <property type="match status" value="1"/>
</dbReference>
<dbReference type="InterPro" id="IPR036640">
    <property type="entry name" value="ABC1_TM_sf"/>
</dbReference>
<dbReference type="SUPFAM" id="SSF52540">
    <property type="entry name" value="P-loop containing nucleoside triphosphate hydrolases"/>
    <property type="match status" value="1"/>
</dbReference>
<keyword evidence="4" id="KW-1003">Cell membrane</keyword>
<organism evidence="14 15">
    <name type="scientific">Methylobacterium terricola</name>
    <dbReference type="NCBI Taxonomy" id="2583531"/>
    <lineage>
        <taxon>Bacteria</taxon>
        <taxon>Pseudomonadati</taxon>
        <taxon>Pseudomonadota</taxon>
        <taxon>Alphaproteobacteria</taxon>
        <taxon>Hyphomicrobiales</taxon>
        <taxon>Methylobacteriaceae</taxon>
        <taxon>Methylobacterium</taxon>
    </lineage>
</organism>
<keyword evidence="6 11" id="KW-0812">Transmembrane</keyword>
<sequence length="605" mass="64624">MAYSSTPELAAAHAPDESDDAYGEVASRHVSAARILGLFHPYAGRIALVLLLIALATAAGLAAPFLLREIIDVALPRGDVRLLGLLAGSLVGLAALGAGIGVLQALVTAKVGQELMHDLRVRVYAHLQSLPLGFFTATRGGDIQSRIASDIGALQALVTHTAGEATRNASAVAMTAAAMLLLEWRLALFSFLVLPLATWISNRVGRMREETTYAQQERIAEMTSAVQESLSVSGIVLARTTGRTRHLVERFTRASREVANLEVRSHTAGQWQWSVIDLVLQALPALTLFLGGWMMNAGTAMTIGTLVAMIALQEQMLFPLEEVLRTGVEARKARALFARIFEYLDKPAGITERPDAVTLDPSKVAGHVRLDGVTFSYDGSGPATLRGVTVDIPAGSHTAIVGATGSGKSTLGHILARLHDVDGGAVIYDGVDVRDLSMRSLSEVLGVVTQDPFLLHASIAENLLFARPEATVAQMVEAARIAQLHDLIAALPDGYDTVVGERGHRFSGGDRQRLSLARTILRDPRVLLLDEATSALDTATERAVVEALARPGKPRTTITIAHRLSTVRRADQIVVLDRGTVVESGTHETLLARDGAYARLVRKAA</sequence>
<dbReference type="PANTHER" id="PTHR43394">
    <property type="entry name" value="ATP-DEPENDENT PERMEASE MDL1, MITOCHONDRIAL"/>
    <property type="match status" value="1"/>
</dbReference>
<dbReference type="InterPro" id="IPR011527">
    <property type="entry name" value="ABC1_TM_dom"/>
</dbReference>
<dbReference type="EMBL" id="VDDA01000027">
    <property type="protein sequence ID" value="TNC08056.1"/>
    <property type="molecule type" value="Genomic_DNA"/>
</dbReference>
<dbReference type="SMART" id="SM00382">
    <property type="entry name" value="AAA"/>
    <property type="match status" value="1"/>
</dbReference>
<gene>
    <name evidence="14" type="ORF">FF100_30480</name>
</gene>
<dbReference type="InterPro" id="IPR039421">
    <property type="entry name" value="Type_1_exporter"/>
</dbReference>
<proteinExistence type="inferred from homology"/>
<dbReference type="OrthoDB" id="9804259at2"/>
<reference evidence="14 15" key="1">
    <citation type="submission" date="2019-06" db="EMBL/GenBank/DDBJ databases">
        <title>Genome of Methylobacterium sp. 17Sr1-39.</title>
        <authorList>
            <person name="Seo T."/>
        </authorList>
    </citation>
    <scope>NUCLEOTIDE SEQUENCE [LARGE SCALE GENOMIC DNA]</scope>
    <source>
        <strain evidence="14 15">17Sr1-39</strain>
    </source>
</reference>
<dbReference type="GO" id="GO:0005524">
    <property type="term" value="F:ATP binding"/>
    <property type="evidence" value="ECO:0007669"/>
    <property type="project" value="UniProtKB-KW"/>
</dbReference>
<dbReference type="AlphaFoldDB" id="A0A5C4L7U6"/>
<dbReference type="CDD" id="cd18550">
    <property type="entry name" value="ABC_6TM_exporter_like"/>
    <property type="match status" value="1"/>
</dbReference>
<dbReference type="GO" id="GO:0015421">
    <property type="term" value="F:ABC-type oligopeptide transporter activity"/>
    <property type="evidence" value="ECO:0007669"/>
    <property type="project" value="TreeGrafter"/>
</dbReference>
<feature type="transmembrane region" description="Helical" evidence="11">
    <location>
        <begin position="46"/>
        <end position="68"/>
    </location>
</feature>
<dbReference type="InterPro" id="IPR017871">
    <property type="entry name" value="ABC_transporter-like_CS"/>
</dbReference>
<feature type="domain" description="ABC transmembrane type-1" evidence="13">
    <location>
        <begin position="47"/>
        <end position="332"/>
    </location>
</feature>
<keyword evidence="7" id="KW-0547">Nucleotide-binding</keyword>
<evidence type="ECO:0000313" key="15">
    <source>
        <dbReference type="Proteomes" id="UP000305267"/>
    </source>
</evidence>
<dbReference type="InterPro" id="IPR027417">
    <property type="entry name" value="P-loop_NTPase"/>
</dbReference>
<dbReference type="RefSeq" id="WP_139039756.1">
    <property type="nucleotide sequence ID" value="NZ_VDDA01000027.1"/>
</dbReference>
<accession>A0A5C4L7U6</accession>
<dbReference type="PROSITE" id="PS50929">
    <property type="entry name" value="ABC_TM1F"/>
    <property type="match status" value="1"/>
</dbReference>
<dbReference type="GO" id="GO:0016887">
    <property type="term" value="F:ATP hydrolysis activity"/>
    <property type="evidence" value="ECO:0007669"/>
    <property type="project" value="InterPro"/>
</dbReference>
<feature type="domain" description="ABC transporter" evidence="12">
    <location>
        <begin position="368"/>
        <end position="603"/>
    </location>
</feature>
<name>A0A5C4L7U6_9HYPH</name>
<comment type="caution">
    <text evidence="14">The sequence shown here is derived from an EMBL/GenBank/DDBJ whole genome shotgun (WGS) entry which is preliminary data.</text>
</comment>
<dbReference type="Pfam" id="PF00664">
    <property type="entry name" value="ABC_membrane"/>
    <property type="match status" value="1"/>
</dbReference>
<evidence type="ECO:0000256" key="4">
    <source>
        <dbReference type="ARBA" id="ARBA00022475"/>
    </source>
</evidence>
<dbReference type="FunFam" id="3.40.50.300:FF:000221">
    <property type="entry name" value="Multidrug ABC transporter ATP-binding protein"/>
    <property type="match status" value="1"/>
</dbReference>
<keyword evidence="8 14" id="KW-0067">ATP-binding</keyword>
<comment type="subcellular location">
    <subcellularLocation>
        <location evidence="1">Cell membrane</location>
        <topology evidence="1">Multi-pass membrane protein</topology>
    </subcellularLocation>
</comment>
<dbReference type="Gene3D" id="3.40.50.300">
    <property type="entry name" value="P-loop containing nucleotide triphosphate hydrolases"/>
    <property type="match status" value="1"/>
</dbReference>
<evidence type="ECO:0000256" key="10">
    <source>
        <dbReference type="ARBA" id="ARBA00023136"/>
    </source>
</evidence>
<evidence type="ECO:0000256" key="11">
    <source>
        <dbReference type="SAM" id="Phobius"/>
    </source>
</evidence>
<dbReference type="InterPro" id="IPR003439">
    <property type="entry name" value="ABC_transporter-like_ATP-bd"/>
</dbReference>
<evidence type="ECO:0000256" key="2">
    <source>
        <dbReference type="ARBA" id="ARBA00005417"/>
    </source>
</evidence>
<evidence type="ECO:0000256" key="6">
    <source>
        <dbReference type="ARBA" id="ARBA00022692"/>
    </source>
</evidence>
<dbReference type="Proteomes" id="UP000305267">
    <property type="component" value="Unassembled WGS sequence"/>
</dbReference>
<dbReference type="InterPro" id="IPR003593">
    <property type="entry name" value="AAA+_ATPase"/>
</dbReference>
<evidence type="ECO:0000256" key="8">
    <source>
        <dbReference type="ARBA" id="ARBA00022840"/>
    </source>
</evidence>
<evidence type="ECO:0000259" key="13">
    <source>
        <dbReference type="PROSITE" id="PS50929"/>
    </source>
</evidence>
<keyword evidence="3" id="KW-0813">Transport</keyword>
<feature type="transmembrane region" description="Helical" evidence="11">
    <location>
        <begin position="184"/>
        <end position="201"/>
    </location>
</feature>
<feature type="transmembrane region" description="Helical" evidence="11">
    <location>
        <begin position="288"/>
        <end position="312"/>
    </location>
</feature>